<organism evidence="3 4">
    <name type="scientific">Streptomyces subrutilus</name>
    <dbReference type="NCBI Taxonomy" id="36818"/>
    <lineage>
        <taxon>Bacteria</taxon>
        <taxon>Bacillati</taxon>
        <taxon>Actinomycetota</taxon>
        <taxon>Actinomycetes</taxon>
        <taxon>Kitasatosporales</taxon>
        <taxon>Streptomycetaceae</taxon>
        <taxon>Streptomyces</taxon>
    </lineage>
</organism>
<accession>A0A1E5NXI0</accession>
<keyword evidence="4" id="KW-1185">Reference proteome</keyword>
<feature type="compositionally biased region" description="Basic and acidic residues" evidence="2">
    <location>
        <begin position="415"/>
        <end position="426"/>
    </location>
</feature>
<feature type="coiled-coil region" evidence="1">
    <location>
        <begin position="132"/>
        <end position="183"/>
    </location>
</feature>
<feature type="compositionally biased region" description="Low complexity" evidence="2">
    <location>
        <begin position="375"/>
        <end position="397"/>
    </location>
</feature>
<dbReference type="RefSeq" id="WP_069918096.1">
    <property type="nucleotide sequence ID" value="NZ_CM007204.1"/>
</dbReference>
<dbReference type="OrthoDB" id="4243599at2"/>
<feature type="region of interest" description="Disordered" evidence="2">
    <location>
        <begin position="341"/>
        <end position="363"/>
    </location>
</feature>
<keyword evidence="3" id="KW-0614">Plasmid</keyword>
<sequence>MTDQTAGSADTSTTCDFPECFRVRKQKAPGTPGPTPKYCDDPDHTPLKALRWRNRHKSETASDTAAVPDDLSAMPHSSAVAEAQTVEGELRALMGQLLQRLPAHLQAIEAAGDPELANQQVANAQNKARLAINKAEADLGTEREKRIAAETEQRRLTSLYEEARGAAIEADGLRGRAEKAKEEAQEVAAGAVRDQEAATERAGKEIAAVRRETEEAINQAKTEADTRIEENRVQLQAVVDETVRTTDELVKKARADAEREIADITKKLEDLREETASKIASAREETATLKAQVVTALGAAKEAKEARREAIEEHLRQTAQLHEQLNSDRDRLLGELETTRKLSQQHVEAAKTAERARAAAQRRITSLEKELRAAAAKLQKARASTPAGDNADAPAPNDEQDPGFIHPDQSSIVDGEGRPVAEGDGQ</sequence>
<feature type="compositionally biased region" description="Basic and acidic residues" evidence="2">
    <location>
        <begin position="348"/>
        <end position="357"/>
    </location>
</feature>
<dbReference type="Proteomes" id="UP000095705">
    <property type="component" value="Plasmid pACMP2"/>
</dbReference>
<keyword evidence="1" id="KW-0175">Coiled coil</keyword>
<proteinExistence type="predicted"/>
<comment type="caution">
    <text evidence="3">The sequence shown here is derived from an EMBL/GenBank/DDBJ whole genome shotgun (WGS) entry which is preliminary data.</text>
</comment>
<evidence type="ECO:0000256" key="2">
    <source>
        <dbReference type="SAM" id="MobiDB-lite"/>
    </source>
</evidence>
<evidence type="ECO:0000256" key="1">
    <source>
        <dbReference type="SAM" id="Coils"/>
    </source>
</evidence>
<reference evidence="3 4" key="1">
    <citation type="submission" date="2016-08" db="EMBL/GenBank/DDBJ databases">
        <title>The complete genome of Streptomyces subrutilus 10-1-1.</title>
        <authorList>
            <person name="Chen X."/>
        </authorList>
    </citation>
    <scope>NUCLEOTIDE SEQUENCE [LARGE SCALE GENOMIC DNA]</scope>
    <source>
        <strain evidence="3 4">10-1-1</strain>
        <plasmid evidence="4">pacmp2</plasmid>
    </source>
</reference>
<name>A0A1E5NXI0_9ACTN</name>
<feature type="region of interest" description="Disordered" evidence="2">
    <location>
        <begin position="375"/>
        <end position="426"/>
    </location>
</feature>
<evidence type="ECO:0000313" key="3">
    <source>
        <dbReference type="EMBL" id="OEJ20947.1"/>
    </source>
</evidence>
<protein>
    <submittedName>
        <fullName evidence="3">Uncharacterized protein</fullName>
    </submittedName>
</protein>
<dbReference type="EMBL" id="MEHK01000006">
    <property type="protein sequence ID" value="OEJ20947.1"/>
    <property type="molecule type" value="Genomic_DNA"/>
</dbReference>
<dbReference type="AlphaFoldDB" id="A0A1E5NXI0"/>
<feature type="region of interest" description="Disordered" evidence="2">
    <location>
        <begin position="53"/>
        <end position="80"/>
    </location>
</feature>
<feature type="coiled-coil region" evidence="1">
    <location>
        <begin position="254"/>
        <end position="292"/>
    </location>
</feature>
<evidence type="ECO:0000313" key="4">
    <source>
        <dbReference type="Proteomes" id="UP000095705"/>
    </source>
</evidence>
<geneLocation type="plasmid" evidence="4">
    <name>pacmp2</name>
</geneLocation>
<gene>
    <name evidence="3" type="ORF">BGK67_35525</name>
</gene>